<accession>A0A1H0TGW7</accession>
<dbReference type="Proteomes" id="UP000198860">
    <property type="component" value="Unassembled WGS sequence"/>
</dbReference>
<protein>
    <submittedName>
        <fullName evidence="1">Spore germination protein PE</fullName>
    </submittedName>
</protein>
<dbReference type="STRING" id="240303.SAMN05421677_12145"/>
<proteinExistence type="predicted"/>
<keyword evidence="2" id="KW-1185">Reference proteome</keyword>
<dbReference type="EMBL" id="FNIZ01000021">
    <property type="protein sequence ID" value="SDP53214.1"/>
    <property type="molecule type" value="Genomic_DNA"/>
</dbReference>
<dbReference type="Pfam" id="PF10970">
    <property type="entry name" value="GerPE"/>
    <property type="match status" value="1"/>
</dbReference>
<dbReference type="AlphaFoldDB" id="A0A1H0TGW7"/>
<organism evidence="1 2">
    <name type="scientific">Halobacillus aidingensis</name>
    <dbReference type="NCBI Taxonomy" id="240303"/>
    <lineage>
        <taxon>Bacteria</taxon>
        <taxon>Bacillati</taxon>
        <taxon>Bacillota</taxon>
        <taxon>Bacilli</taxon>
        <taxon>Bacillales</taxon>
        <taxon>Bacillaceae</taxon>
        <taxon>Halobacillus</taxon>
    </lineage>
</organism>
<reference evidence="2" key="1">
    <citation type="submission" date="2016-10" db="EMBL/GenBank/DDBJ databases">
        <authorList>
            <person name="Varghese N."/>
            <person name="Submissions S."/>
        </authorList>
    </citation>
    <scope>NUCLEOTIDE SEQUENCE [LARGE SCALE GENOMIC DNA]</scope>
    <source>
        <strain evidence="2">CGMCC 1.3703</strain>
    </source>
</reference>
<evidence type="ECO:0000313" key="2">
    <source>
        <dbReference type="Proteomes" id="UP000198860"/>
    </source>
</evidence>
<evidence type="ECO:0000313" key="1">
    <source>
        <dbReference type="EMBL" id="SDP53214.1"/>
    </source>
</evidence>
<name>A0A1H0TGW7_HALAD</name>
<sequence>MSKMSEEKIIKMIKRMVYVDEIETQSLAIGSVMEIGDVHRAAPFSRILAVQKEGGVESDVYDFDDYSIFSMKSSPPLPPVQVESFHYHHRPIQIDQVRVLGVSTAGTFQVGGVDHVDALNYTKHFRDLQDEEQ</sequence>
<dbReference type="InterPro" id="IPR024496">
    <property type="entry name" value="Spore_germ_GerPE"/>
</dbReference>
<gene>
    <name evidence="1" type="ORF">SAMN05421677_12145</name>
</gene>